<dbReference type="Proteomes" id="UP000033772">
    <property type="component" value="Unassembled WGS sequence"/>
</dbReference>
<dbReference type="EMBL" id="JZDQ02000021">
    <property type="protein sequence ID" value="OIJ25826.1"/>
    <property type="molecule type" value="Genomic_DNA"/>
</dbReference>
<sequence length="232" mass="24506">MIGPKSVLTSAAGRLAPKVIQSAPGVTTNVVRQALHHAIVGVGPLPAAAAAAEKHLEDHDGDVELAVKHVIDNHVRLAGVGGFATNIGGLVTQALTLPANITGMAIIQCRMVAAIAHLRGYDLTDPRVRNAILLTLLSEEKVSKQIKERKIPAPPMAVATAPAYDRAIDDLVAAEVAQELIGRVAGKRIVSMVAKRVPLVGGVVGAGTDGWMTYQIGRYASRELLPRRREIR</sequence>
<name>A0A1J4N2S1_9ACTN</name>
<reference evidence="1" key="1">
    <citation type="submission" date="2016-10" db="EMBL/GenBank/DDBJ databases">
        <title>Draft Genome Sequence of Nocardioides luteus Strain BAFB, an Alkane-Degrading Bacterium Isolated from JP-7 Polluted Soil.</title>
        <authorList>
            <person name="Brown L."/>
            <person name="Ruiz O.N."/>
            <person name="Gunasekera T."/>
        </authorList>
    </citation>
    <scope>NUCLEOTIDE SEQUENCE [LARGE SCALE GENOMIC DNA]</scope>
    <source>
        <strain evidence="1">BAFB</strain>
    </source>
</reference>
<dbReference type="RefSeq" id="WP_045548701.1">
    <property type="nucleotide sequence ID" value="NZ_JZDQ02000021.1"/>
</dbReference>
<comment type="caution">
    <text evidence="1">The sequence shown here is derived from an EMBL/GenBank/DDBJ whole genome shotgun (WGS) entry which is preliminary data.</text>
</comment>
<protein>
    <recommendedName>
        <fullName evidence="3">EcsC family protein</fullName>
    </recommendedName>
</protein>
<proteinExistence type="predicted"/>
<dbReference type="STRING" id="1844.UG56_015725"/>
<keyword evidence="2" id="KW-1185">Reference proteome</keyword>
<dbReference type="InterPro" id="IPR024787">
    <property type="entry name" value="EcsC"/>
</dbReference>
<evidence type="ECO:0000313" key="1">
    <source>
        <dbReference type="EMBL" id="OIJ25826.1"/>
    </source>
</evidence>
<evidence type="ECO:0008006" key="3">
    <source>
        <dbReference type="Google" id="ProtNLM"/>
    </source>
</evidence>
<evidence type="ECO:0000313" key="2">
    <source>
        <dbReference type="Proteomes" id="UP000033772"/>
    </source>
</evidence>
<dbReference type="Pfam" id="PF12787">
    <property type="entry name" value="EcsC"/>
    <property type="match status" value="1"/>
</dbReference>
<dbReference type="AlphaFoldDB" id="A0A1J4N2S1"/>
<accession>A0A1J4N2S1</accession>
<gene>
    <name evidence="1" type="ORF">UG56_015725</name>
</gene>
<organism evidence="1 2">
    <name type="scientific">Nocardioides luteus</name>
    <dbReference type="NCBI Taxonomy" id="1844"/>
    <lineage>
        <taxon>Bacteria</taxon>
        <taxon>Bacillati</taxon>
        <taxon>Actinomycetota</taxon>
        <taxon>Actinomycetes</taxon>
        <taxon>Propionibacteriales</taxon>
        <taxon>Nocardioidaceae</taxon>
        <taxon>Nocardioides</taxon>
    </lineage>
</organism>